<dbReference type="RefSeq" id="WP_114209275.1">
    <property type="nucleotide sequence ID" value="NZ_CP030840.1"/>
</dbReference>
<dbReference type="KEGG" id="abas:ACPOL_5261"/>
<evidence type="ECO:0000313" key="2">
    <source>
        <dbReference type="Proteomes" id="UP000253606"/>
    </source>
</evidence>
<accession>A0A2Z5G5K8</accession>
<reference evidence="1 2" key="1">
    <citation type="journal article" date="2018" name="Front. Microbiol.">
        <title>Hydrolytic Capabilities as a Key to Environmental Success: Chitinolytic and Cellulolytic Acidobacteria From Acidic Sub-arctic Soils and Boreal Peatlands.</title>
        <authorList>
            <person name="Belova S.E."/>
            <person name="Ravin N.V."/>
            <person name="Pankratov T.A."/>
            <person name="Rakitin A.L."/>
            <person name="Ivanova A.A."/>
            <person name="Beletsky A.V."/>
            <person name="Mardanov A.V."/>
            <person name="Sinninghe Damste J.S."/>
            <person name="Dedysh S.N."/>
        </authorList>
    </citation>
    <scope>NUCLEOTIDE SEQUENCE [LARGE SCALE GENOMIC DNA]</scope>
    <source>
        <strain evidence="1 2">SBC82</strain>
    </source>
</reference>
<proteinExistence type="predicted"/>
<keyword evidence="2" id="KW-1185">Reference proteome</keyword>
<evidence type="ECO:0000313" key="1">
    <source>
        <dbReference type="EMBL" id="AXC14513.1"/>
    </source>
</evidence>
<organism evidence="1 2">
    <name type="scientific">Acidisarcina polymorpha</name>
    <dbReference type="NCBI Taxonomy" id="2211140"/>
    <lineage>
        <taxon>Bacteria</taxon>
        <taxon>Pseudomonadati</taxon>
        <taxon>Acidobacteriota</taxon>
        <taxon>Terriglobia</taxon>
        <taxon>Terriglobales</taxon>
        <taxon>Acidobacteriaceae</taxon>
        <taxon>Acidisarcina</taxon>
    </lineage>
</organism>
<protein>
    <submittedName>
        <fullName evidence="1">Uncharacterized protein</fullName>
    </submittedName>
</protein>
<sequence>MAEHLGKDPGQLVIDAALRVIDEDNRFRAAVLKGIEQADRGEFVEEDEMNARLERMLLR</sequence>
<name>A0A2Z5G5K8_9BACT</name>
<dbReference type="Proteomes" id="UP000253606">
    <property type="component" value="Chromosome"/>
</dbReference>
<dbReference type="OrthoDB" id="123435at2"/>
<dbReference type="EMBL" id="CP030840">
    <property type="protein sequence ID" value="AXC14513.1"/>
    <property type="molecule type" value="Genomic_DNA"/>
</dbReference>
<gene>
    <name evidence="1" type="ORF">ACPOL_5261</name>
</gene>
<dbReference type="AlphaFoldDB" id="A0A2Z5G5K8"/>